<proteinExistence type="predicted"/>
<dbReference type="AlphaFoldDB" id="A0A556CM16"/>
<evidence type="ECO:0000256" key="1">
    <source>
        <dbReference type="SAM" id="Phobius"/>
    </source>
</evidence>
<dbReference type="Proteomes" id="UP000316406">
    <property type="component" value="Unassembled WGS sequence"/>
</dbReference>
<feature type="transmembrane region" description="Helical" evidence="1">
    <location>
        <begin position="95"/>
        <end position="115"/>
    </location>
</feature>
<dbReference type="OrthoDB" id="4808226at2"/>
<keyword evidence="3" id="KW-1185">Reference proteome</keyword>
<comment type="caution">
    <text evidence="2">The sequence shown here is derived from an EMBL/GenBank/DDBJ whole genome shotgun (WGS) entry which is preliminary data.</text>
</comment>
<feature type="transmembrane region" description="Helical" evidence="1">
    <location>
        <begin position="42"/>
        <end position="75"/>
    </location>
</feature>
<keyword evidence="1" id="KW-0472">Membrane</keyword>
<evidence type="ECO:0008006" key="4">
    <source>
        <dbReference type="Google" id="ProtNLM"/>
    </source>
</evidence>
<sequence>MSSTEKTRAHPPRHARRGRGPIAKRWIYWKRRYSNPVLRDWALLGCLLGILIAAACTIIDFRLGAIVMAVVPAGLATMRAMPPPWDEVWTNRSKSVDIGTGLFFALVLVALAFIVPESR</sequence>
<evidence type="ECO:0000313" key="3">
    <source>
        <dbReference type="Proteomes" id="UP000316406"/>
    </source>
</evidence>
<protein>
    <recommendedName>
        <fullName evidence="4">DUF3017 domain-containing protein</fullName>
    </recommendedName>
</protein>
<dbReference type="EMBL" id="VLTK01000002">
    <property type="protein sequence ID" value="TSI18477.1"/>
    <property type="molecule type" value="Genomic_DNA"/>
</dbReference>
<reference evidence="2 3" key="1">
    <citation type="submission" date="2019-07" db="EMBL/GenBank/DDBJ databases">
        <title>Draft genome sequence of Brevibacterium aurantiacum XU54 isolated from Xinjiang China.</title>
        <authorList>
            <person name="Xu X."/>
        </authorList>
    </citation>
    <scope>NUCLEOTIDE SEQUENCE [LARGE SCALE GENOMIC DNA]</scope>
    <source>
        <strain evidence="2 3">XU54</strain>
    </source>
</reference>
<name>A0A556CM16_BREAU</name>
<accession>A0A556CM16</accession>
<evidence type="ECO:0000313" key="2">
    <source>
        <dbReference type="EMBL" id="TSI18477.1"/>
    </source>
</evidence>
<organism evidence="2 3">
    <name type="scientific">Brevibacterium aurantiacum</name>
    <dbReference type="NCBI Taxonomy" id="273384"/>
    <lineage>
        <taxon>Bacteria</taxon>
        <taxon>Bacillati</taxon>
        <taxon>Actinomycetota</taxon>
        <taxon>Actinomycetes</taxon>
        <taxon>Micrococcales</taxon>
        <taxon>Brevibacteriaceae</taxon>
        <taxon>Brevibacterium</taxon>
    </lineage>
</organism>
<keyword evidence="1" id="KW-1133">Transmembrane helix</keyword>
<keyword evidence="1" id="KW-0812">Transmembrane</keyword>
<gene>
    <name evidence="2" type="ORF">FO013_02580</name>
</gene>